<name>A0A0P0WA08_ORYSJ</name>
<gene>
    <name evidence="2" type="ordered locus">Os04g0386650</name>
    <name evidence="2" type="ORF">OSNPB_040386650</name>
</gene>
<dbReference type="EMBL" id="AP014960">
    <property type="protein sequence ID" value="BAS88932.1"/>
    <property type="molecule type" value="Genomic_DNA"/>
</dbReference>
<reference evidence="2 3" key="2">
    <citation type="journal article" date="2013" name="Plant Cell Physiol.">
        <title>Rice Annotation Project Database (RAP-DB): an integrative and interactive database for rice genomics.</title>
        <authorList>
            <person name="Sakai H."/>
            <person name="Lee S.S."/>
            <person name="Tanaka T."/>
            <person name="Numa H."/>
            <person name="Kim J."/>
            <person name="Kawahara Y."/>
            <person name="Wakimoto H."/>
            <person name="Yang C.C."/>
            <person name="Iwamoto M."/>
            <person name="Abe T."/>
            <person name="Yamada Y."/>
            <person name="Muto A."/>
            <person name="Inokuchi H."/>
            <person name="Ikemura T."/>
            <person name="Matsumoto T."/>
            <person name="Sasaki T."/>
            <person name="Itoh T."/>
        </authorList>
    </citation>
    <scope>NUCLEOTIDE SEQUENCE [LARGE SCALE GENOMIC DNA]</scope>
    <source>
        <strain evidence="3">cv. Nipponbare</strain>
    </source>
</reference>
<accession>A0A0P0WA08</accession>
<evidence type="ECO:0000313" key="3">
    <source>
        <dbReference type="Proteomes" id="UP000059680"/>
    </source>
</evidence>
<organism evidence="2 3">
    <name type="scientific">Oryza sativa subsp. japonica</name>
    <name type="common">Rice</name>
    <dbReference type="NCBI Taxonomy" id="39947"/>
    <lineage>
        <taxon>Eukaryota</taxon>
        <taxon>Viridiplantae</taxon>
        <taxon>Streptophyta</taxon>
        <taxon>Embryophyta</taxon>
        <taxon>Tracheophyta</taxon>
        <taxon>Spermatophyta</taxon>
        <taxon>Magnoliopsida</taxon>
        <taxon>Liliopsida</taxon>
        <taxon>Poales</taxon>
        <taxon>Poaceae</taxon>
        <taxon>BOP clade</taxon>
        <taxon>Oryzoideae</taxon>
        <taxon>Oryzeae</taxon>
        <taxon>Oryzinae</taxon>
        <taxon>Oryza</taxon>
        <taxon>Oryza sativa</taxon>
    </lineage>
</organism>
<keyword evidence="3" id="KW-1185">Reference proteome</keyword>
<dbReference type="Proteomes" id="UP000059680">
    <property type="component" value="Chromosome 4"/>
</dbReference>
<dbReference type="PaxDb" id="39947-A0A0P0WA08"/>
<proteinExistence type="predicted"/>
<dbReference type="AlphaFoldDB" id="A0A0P0WA08"/>
<dbReference type="Gramene" id="Os04t0386650-00">
    <property type="protein sequence ID" value="Os04t0386650-00"/>
    <property type="gene ID" value="Os04g0386650"/>
</dbReference>
<evidence type="ECO:0000313" key="2">
    <source>
        <dbReference type="EMBL" id="BAS88932.1"/>
    </source>
</evidence>
<protein>
    <submittedName>
        <fullName evidence="2">Os04g0386650 protein</fullName>
    </submittedName>
</protein>
<reference evidence="2 3" key="3">
    <citation type="journal article" date="2013" name="Rice">
        <title>Improvement of the Oryza sativa Nipponbare reference genome using next generation sequence and optical map data.</title>
        <authorList>
            <person name="Kawahara Y."/>
            <person name="de la Bastide M."/>
            <person name="Hamilton J.P."/>
            <person name="Kanamori H."/>
            <person name="McCombie W.R."/>
            <person name="Ouyang S."/>
            <person name="Schwartz D.C."/>
            <person name="Tanaka T."/>
            <person name="Wu J."/>
            <person name="Zhou S."/>
            <person name="Childs K.L."/>
            <person name="Davidson R.M."/>
            <person name="Lin H."/>
            <person name="Quesada-Ocampo L."/>
            <person name="Vaillancourt B."/>
            <person name="Sakai H."/>
            <person name="Lee S.S."/>
            <person name="Kim J."/>
            <person name="Numa H."/>
            <person name="Itoh T."/>
            <person name="Buell C.R."/>
            <person name="Matsumoto T."/>
        </authorList>
    </citation>
    <scope>NUCLEOTIDE SEQUENCE [LARGE SCALE GENOMIC DNA]</scope>
    <source>
        <strain evidence="3">cv. Nipponbare</strain>
    </source>
</reference>
<evidence type="ECO:0000256" key="1">
    <source>
        <dbReference type="SAM" id="MobiDB-lite"/>
    </source>
</evidence>
<sequence>MRPASGNPSRAAETQKPPMKQIGNPARWMRRAPSASKQQGAWCAPGDARILRSAAAGDSPARIPSLSGTK</sequence>
<reference evidence="3" key="1">
    <citation type="journal article" date="2005" name="Nature">
        <title>The map-based sequence of the rice genome.</title>
        <authorList>
            <consortium name="International rice genome sequencing project (IRGSP)"/>
            <person name="Matsumoto T."/>
            <person name="Wu J."/>
            <person name="Kanamori H."/>
            <person name="Katayose Y."/>
            <person name="Fujisawa M."/>
            <person name="Namiki N."/>
            <person name="Mizuno H."/>
            <person name="Yamamoto K."/>
            <person name="Antonio B.A."/>
            <person name="Baba T."/>
            <person name="Sakata K."/>
            <person name="Nagamura Y."/>
            <person name="Aoki H."/>
            <person name="Arikawa K."/>
            <person name="Arita K."/>
            <person name="Bito T."/>
            <person name="Chiden Y."/>
            <person name="Fujitsuka N."/>
            <person name="Fukunaka R."/>
            <person name="Hamada M."/>
            <person name="Harada C."/>
            <person name="Hayashi A."/>
            <person name="Hijishita S."/>
            <person name="Honda M."/>
            <person name="Hosokawa S."/>
            <person name="Ichikawa Y."/>
            <person name="Idonuma A."/>
            <person name="Iijima M."/>
            <person name="Ikeda M."/>
            <person name="Ikeno M."/>
            <person name="Ito K."/>
            <person name="Ito S."/>
            <person name="Ito T."/>
            <person name="Ito Y."/>
            <person name="Ito Y."/>
            <person name="Iwabuchi A."/>
            <person name="Kamiya K."/>
            <person name="Karasawa W."/>
            <person name="Kurita K."/>
            <person name="Katagiri S."/>
            <person name="Kikuta A."/>
            <person name="Kobayashi H."/>
            <person name="Kobayashi N."/>
            <person name="Machita K."/>
            <person name="Maehara T."/>
            <person name="Masukawa M."/>
            <person name="Mizubayashi T."/>
            <person name="Mukai Y."/>
            <person name="Nagasaki H."/>
            <person name="Nagata Y."/>
            <person name="Naito S."/>
            <person name="Nakashima M."/>
            <person name="Nakama Y."/>
            <person name="Nakamichi Y."/>
            <person name="Nakamura M."/>
            <person name="Meguro A."/>
            <person name="Negishi M."/>
            <person name="Ohta I."/>
            <person name="Ohta T."/>
            <person name="Okamoto M."/>
            <person name="Ono N."/>
            <person name="Saji S."/>
            <person name="Sakaguchi M."/>
            <person name="Sakai K."/>
            <person name="Shibata M."/>
            <person name="Shimokawa T."/>
            <person name="Song J."/>
            <person name="Takazaki Y."/>
            <person name="Terasawa K."/>
            <person name="Tsugane M."/>
            <person name="Tsuji K."/>
            <person name="Ueda S."/>
            <person name="Waki K."/>
            <person name="Yamagata H."/>
            <person name="Yamamoto M."/>
            <person name="Yamamoto S."/>
            <person name="Yamane H."/>
            <person name="Yoshiki S."/>
            <person name="Yoshihara R."/>
            <person name="Yukawa K."/>
            <person name="Zhong H."/>
            <person name="Yano M."/>
            <person name="Yuan Q."/>
            <person name="Ouyang S."/>
            <person name="Liu J."/>
            <person name="Jones K.M."/>
            <person name="Gansberger K."/>
            <person name="Moffat K."/>
            <person name="Hill J."/>
            <person name="Bera J."/>
            <person name="Fadrosh D."/>
            <person name="Jin S."/>
            <person name="Johri S."/>
            <person name="Kim M."/>
            <person name="Overton L."/>
            <person name="Reardon M."/>
            <person name="Tsitrin T."/>
            <person name="Vuong H."/>
            <person name="Weaver B."/>
            <person name="Ciecko A."/>
            <person name="Tallon L."/>
            <person name="Jackson J."/>
            <person name="Pai G."/>
            <person name="Aken S.V."/>
            <person name="Utterback T."/>
            <person name="Reidmuller S."/>
            <person name="Feldblyum T."/>
            <person name="Hsiao J."/>
            <person name="Zismann V."/>
            <person name="Iobst S."/>
            <person name="de Vazeille A.R."/>
            <person name="Buell C.R."/>
            <person name="Ying K."/>
            <person name="Li Y."/>
            <person name="Lu T."/>
            <person name="Huang Y."/>
            <person name="Zhao Q."/>
            <person name="Feng Q."/>
            <person name="Zhang L."/>
            <person name="Zhu J."/>
            <person name="Weng Q."/>
            <person name="Mu J."/>
            <person name="Lu Y."/>
            <person name="Fan D."/>
            <person name="Liu Y."/>
            <person name="Guan J."/>
            <person name="Zhang Y."/>
            <person name="Yu S."/>
            <person name="Liu X."/>
            <person name="Zhang Y."/>
            <person name="Hong G."/>
            <person name="Han B."/>
            <person name="Choisne N."/>
            <person name="Demange N."/>
            <person name="Orjeda G."/>
            <person name="Samain S."/>
            <person name="Cattolico L."/>
            <person name="Pelletier E."/>
            <person name="Couloux A."/>
            <person name="Segurens B."/>
            <person name="Wincker P."/>
            <person name="D'Hont A."/>
            <person name="Scarpelli C."/>
            <person name="Weissenbach J."/>
            <person name="Salanoubat M."/>
            <person name="Quetier F."/>
            <person name="Yu Y."/>
            <person name="Kim H.R."/>
            <person name="Rambo T."/>
            <person name="Currie J."/>
            <person name="Collura K."/>
            <person name="Luo M."/>
            <person name="Yang T."/>
            <person name="Ammiraju J.S.S."/>
            <person name="Engler F."/>
            <person name="Soderlund C."/>
            <person name="Wing R.A."/>
            <person name="Palmer L.E."/>
            <person name="de la Bastide M."/>
            <person name="Spiegel L."/>
            <person name="Nascimento L."/>
            <person name="Zutavern T."/>
            <person name="O'Shaughnessy A."/>
            <person name="Dike S."/>
            <person name="Dedhia N."/>
            <person name="Preston R."/>
            <person name="Balija V."/>
            <person name="McCombie W.R."/>
            <person name="Chow T."/>
            <person name="Chen H."/>
            <person name="Chung M."/>
            <person name="Chen C."/>
            <person name="Shaw J."/>
            <person name="Wu H."/>
            <person name="Hsiao K."/>
            <person name="Chao Y."/>
            <person name="Chu M."/>
            <person name="Cheng C."/>
            <person name="Hour A."/>
            <person name="Lee P."/>
            <person name="Lin S."/>
            <person name="Lin Y."/>
            <person name="Liou J."/>
            <person name="Liu S."/>
            <person name="Hsing Y."/>
            <person name="Raghuvanshi S."/>
            <person name="Mohanty A."/>
            <person name="Bharti A.K."/>
            <person name="Gaur A."/>
            <person name="Gupta V."/>
            <person name="Kumar D."/>
            <person name="Ravi V."/>
            <person name="Vij S."/>
            <person name="Kapur A."/>
            <person name="Khurana P."/>
            <person name="Khurana P."/>
            <person name="Khurana J.P."/>
            <person name="Tyagi A.K."/>
            <person name="Gaikwad K."/>
            <person name="Singh A."/>
            <person name="Dalal V."/>
            <person name="Srivastava S."/>
            <person name="Dixit A."/>
            <person name="Pal A.K."/>
            <person name="Ghazi I.A."/>
            <person name="Yadav M."/>
            <person name="Pandit A."/>
            <person name="Bhargava A."/>
            <person name="Sureshbabu K."/>
            <person name="Batra K."/>
            <person name="Sharma T.R."/>
            <person name="Mohapatra T."/>
            <person name="Singh N.K."/>
            <person name="Messing J."/>
            <person name="Nelson A.B."/>
            <person name="Fuks G."/>
            <person name="Kavchok S."/>
            <person name="Keizer G."/>
            <person name="Linton E."/>
            <person name="Llaca V."/>
            <person name="Song R."/>
            <person name="Tanyolac B."/>
            <person name="Young S."/>
            <person name="Ho-Il K."/>
            <person name="Hahn J.H."/>
            <person name="Sangsakoo G."/>
            <person name="Vanavichit A."/>
            <person name="de Mattos Luiz.A.T."/>
            <person name="Zimmer P.D."/>
            <person name="Malone G."/>
            <person name="Dellagostin O."/>
            <person name="de Oliveira A.C."/>
            <person name="Bevan M."/>
            <person name="Bancroft I."/>
            <person name="Minx P."/>
            <person name="Cordum H."/>
            <person name="Wilson R."/>
            <person name="Cheng Z."/>
            <person name="Jin W."/>
            <person name="Jiang J."/>
            <person name="Leong S.A."/>
            <person name="Iwama H."/>
            <person name="Gojobori T."/>
            <person name="Itoh T."/>
            <person name="Niimura Y."/>
            <person name="Fujii Y."/>
            <person name="Habara T."/>
            <person name="Sakai H."/>
            <person name="Sato Y."/>
            <person name="Wilson G."/>
            <person name="Kumar K."/>
            <person name="McCouch S."/>
            <person name="Juretic N."/>
            <person name="Hoen D."/>
            <person name="Wright S."/>
            <person name="Bruskiewich R."/>
            <person name="Bureau T."/>
            <person name="Miyao A."/>
            <person name="Hirochika H."/>
            <person name="Nishikawa T."/>
            <person name="Kadowaki K."/>
            <person name="Sugiura M."/>
            <person name="Burr B."/>
            <person name="Sasaki T."/>
        </authorList>
    </citation>
    <scope>NUCLEOTIDE SEQUENCE [LARGE SCALE GENOMIC DNA]</scope>
    <source>
        <strain evidence="3">cv. Nipponbare</strain>
    </source>
</reference>
<dbReference type="InParanoid" id="A0A0P0WA08"/>
<feature type="region of interest" description="Disordered" evidence="1">
    <location>
        <begin position="1"/>
        <end position="43"/>
    </location>
</feature>